<evidence type="ECO:0000313" key="2">
    <source>
        <dbReference type="Proteomes" id="UP000225772"/>
    </source>
</evidence>
<organism evidence="1 2">
    <name type="scientific">Aeromonas phage 51</name>
    <dbReference type="NCBI Taxonomy" id="1932901"/>
    <lineage>
        <taxon>Viruses</taxon>
        <taxon>Duplodnaviria</taxon>
        <taxon>Heunggongvirae</taxon>
        <taxon>Uroviricota</taxon>
        <taxon>Caudoviricetes</taxon>
        <taxon>Popoffvirus</taxon>
        <taxon>Popoffvirus pv56</taxon>
    </lineage>
</organism>
<sequence length="115" mass="12199">MTIPAWVKLSAVLALLAAYGAWCYHSGAASARADAAEQAVEAWGEMAALAGRLSASDQRLATAQALIMQGVAVEVTKREVIYRERIKDPAVHRCVADSGLLELIDAANGFDSAKR</sequence>
<evidence type="ECO:0000313" key="1">
    <source>
        <dbReference type="EMBL" id="APU01225.1"/>
    </source>
</evidence>
<accession>A0A219YB93</accession>
<reference evidence="1 2" key="1">
    <citation type="journal article" date="2017" name="Sci. Rep.">
        <title>Characterization and diversity of phages infecting Aeromonas salmonicida subsp. salmonicida.</title>
        <authorList>
            <person name="Vincent A.T."/>
            <person name="Paquet V.E."/>
            <person name="Bernatchez A."/>
            <person name="Tremblay D.M."/>
            <person name="Moineau S."/>
            <person name="Charette S.J."/>
        </authorList>
    </citation>
    <scope>NUCLEOTIDE SEQUENCE [LARGE SCALE GENOMIC DNA]</scope>
</reference>
<protein>
    <submittedName>
        <fullName evidence="1">Uncharacterized protein</fullName>
    </submittedName>
</protein>
<name>A0A219YB93_9CAUD</name>
<dbReference type="Proteomes" id="UP000225772">
    <property type="component" value="Segment"/>
</dbReference>
<proteinExistence type="predicted"/>
<dbReference type="EMBL" id="KY290953">
    <property type="protein sequence ID" value="APU01225.1"/>
    <property type="molecule type" value="Genomic_DNA"/>
</dbReference>